<organism evidence="3 4">
    <name type="scientific">Mycena maculata</name>
    <dbReference type="NCBI Taxonomy" id="230809"/>
    <lineage>
        <taxon>Eukaryota</taxon>
        <taxon>Fungi</taxon>
        <taxon>Dikarya</taxon>
        <taxon>Basidiomycota</taxon>
        <taxon>Agaricomycotina</taxon>
        <taxon>Agaricomycetes</taxon>
        <taxon>Agaricomycetidae</taxon>
        <taxon>Agaricales</taxon>
        <taxon>Marasmiineae</taxon>
        <taxon>Mycenaceae</taxon>
        <taxon>Mycena</taxon>
    </lineage>
</organism>
<reference evidence="3" key="1">
    <citation type="submission" date="2023-03" db="EMBL/GenBank/DDBJ databases">
        <title>Massive genome expansion in bonnet fungi (Mycena s.s.) driven by repeated elements and novel gene families across ecological guilds.</title>
        <authorList>
            <consortium name="Lawrence Berkeley National Laboratory"/>
            <person name="Harder C.B."/>
            <person name="Miyauchi S."/>
            <person name="Viragh M."/>
            <person name="Kuo A."/>
            <person name="Thoen E."/>
            <person name="Andreopoulos B."/>
            <person name="Lu D."/>
            <person name="Skrede I."/>
            <person name="Drula E."/>
            <person name="Henrissat B."/>
            <person name="Morin E."/>
            <person name="Kohler A."/>
            <person name="Barry K."/>
            <person name="LaButti K."/>
            <person name="Morin E."/>
            <person name="Salamov A."/>
            <person name="Lipzen A."/>
            <person name="Mereny Z."/>
            <person name="Hegedus B."/>
            <person name="Baldrian P."/>
            <person name="Stursova M."/>
            <person name="Weitz H."/>
            <person name="Taylor A."/>
            <person name="Grigoriev I.V."/>
            <person name="Nagy L.G."/>
            <person name="Martin F."/>
            <person name="Kauserud H."/>
        </authorList>
    </citation>
    <scope>NUCLEOTIDE SEQUENCE</scope>
    <source>
        <strain evidence="3">CBHHK188m</strain>
    </source>
</reference>
<dbReference type="AlphaFoldDB" id="A0AAD7NTI0"/>
<dbReference type="Gene3D" id="3.40.970.10">
    <property type="entry name" value="Ribonuclease H1, N-terminal domain"/>
    <property type="match status" value="2"/>
</dbReference>
<gene>
    <name evidence="3" type="ORF">DFH07DRAFT_767424</name>
</gene>
<dbReference type="EMBL" id="JARJLG010000016">
    <property type="protein sequence ID" value="KAJ7774226.1"/>
    <property type="molecule type" value="Genomic_DNA"/>
</dbReference>
<feature type="domain" description="Ribonuclease H1 N-terminal" evidence="2">
    <location>
        <begin position="163"/>
        <end position="204"/>
    </location>
</feature>
<evidence type="ECO:0000313" key="4">
    <source>
        <dbReference type="Proteomes" id="UP001215280"/>
    </source>
</evidence>
<dbReference type="SUPFAM" id="SSF55658">
    <property type="entry name" value="L9 N-domain-like"/>
    <property type="match status" value="2"/>
</dbReference>
<feature type="compositionally biased region" description="Polar residues" evidence="1">
    <location>
        <begin position="98"/>
        <end position="110"/>
    </location>
</feature>
<protein>
    <recommendedName>
        <fullName evidence="2">Ribonuclease H1 N-terminal domain-containing protein</fullName>
    </recommendedName>
</protein>
<dbReference type="InterPro" id="IPR011320">
    <property type="entry name" value="RNase_H1_N"/>
</dbReference>
<sequence length="310" mass="33174">MATPSQIVDLLRLQRAHLLGVDLEHLMEHLTDHQFEEVVLAAQRIARDSPPPEYPDEIDELISNFNVSLLDENLGDSRVATPPPSSPKPPTTPVAARTSRSTSATPQTSGRRGPEYVVSSPSNFVGTRHTVNWLEAGALTQGVRGSSARCVKNSSRKKKPAGAYVVFYGGEVGVFREWADTKASTTGHGLAIFSGFPTVQAATAALEYARAKGWTADSEPPPATSSPLPSPDNYADNPLNIGAAGSNIWYTIARGVTPGVYRSFLECGLNVSGIPGSLHCAFESREEAEAALTEARRAGFVRTIPRVVPL</sequence>
<feature type="region of interest" description="Disordered" evidence="1">
    <location>
        <begin position="213"/>
        <end position="233"/>
    </location>
</feature>
<feature type="compositionally biased region" description="Pro residues" evidence="1">
    <location>
        <begin position="81"/>
        <end position="92"/>
    </location>
</feature>
<dbReference type="InterPro" id="IPR009027">
    <property type="entry name" value="Ribosomal_bL9/RNase_H1_N"/>
</dbReference>
<dbReference type="Pfam" id="PF01693">
    <property type="entry name" value="Cauli_VI"/>
    <property type="match status" value="2"/>
</dbReference>
<feature type="compositionally biased region" description="Pro residues" evidence="1">
    <location>
        <begin position="219"/>
        <end position="230"/>
    </location>
</feature>
<name>A0AAD7NTI0_9AGAR</name>
<keyword evidence="4" id="KW-1185">Reference proteome</keyword>
<accession>A0AAD7NTI0</accession>
<evidence type="ECO:0000259" key="2">
    <source>
        <dbReference type="Pfam" id="PF01693"/>
    </source>
</evidence>
<evidence type="ECO:0000313" key="3">
    <source>
        <dbReference type="EMBL" id="KAJ7774226.1"/>
    </source>
</evidence>
<feature type="region of interest" description="Disordered" evidence="1">
    <location>
        <begin position="74"/>
        <end position="120"/>
    </location>
</feature>
<dbReference type="InterPro" id="IPR037056">
    <property type="entry name" value="RNase_H1_N_sf"/>
</dbReference>
<dbReference type="Proteomes" id="UP001215280">
    <property type="component" value="Unassembled WGS sequence"/>
</dbReference>
<feature type="domain" description="Ribonuclease H1 N-terminal" evidence="2">
    <location>
        <begin position="249"/>
        <end position="290"/>
    </location>
</feature>
<comment type="caution">
    <text evidence="3">The sequence shown here is derived from an EMBL/GenBank/DDBJ whole genome shotgun (WGS) entry which is preliminary data.</text>
</comment>
<evidence type="ECO:0000256" key="1">
    <source>
        <dbReference type="SAM" id="MobiDB-lite"/>
    </source>
</evidence>
<proteinExistence type="predicted"/>